<evidence type="ECO:0000313" key="6">
    <source>
        <dbReference type="Proteomes" id="UP001521116"/>
    </source>
</evidence>
<gene>
    <name evidence="5" type="ORF">SLS56_009322</name>
</gene>
<evidence type="ECO:0000256" key="4">
    <source>
        <dbReference type="RuleBase" id="RU000363"/>
    </source>
</evidence>
<dbReference type="PANTHER" id="PTHR43618">
    <property type="entry name" value="7-ALPHA-HYDROXYSTEROID DEHYDROGENASE"/>
    <property type="match status" value="1"/>
</dbReference>
<sequence>MDDLVIVITGGGSGIGHAMAAAVYKTGAAKVYILGRRYDVLTKAAKAIDPTGIVVVPLQCDVDSIASATAAGQAIEHDTGYIDVLINNAARPGHPFPPPAQTIDDLKSQFLTGMDDGSALSCFQTNAMSVIAVSGIFLPLLDKGNQRRGWQGGKISMDAARKRTRVPGIDEDDARTSQIISVSSVSAYEKNAMAGLPYSAGKAAVSYIASAMATLLAPW</sequence>
<evidence type="ECO:0000256" key="3">
    <source>
        <dbReference type="ARBA" id="ARBA00023002"/>
    </source>
</evidence>
<dbReference type="EMBL" id="JAJVDC020000155">
    <property type="protein sequence ID" value="KAL1621117.1"/>
    <property type="molecule type" value="Genomic_DNA"/>
</dbReference>
<accession>A0ABR3SHL9</accession>
<name>A0ABR3SHL9_9PEZI</name>
<reference evidence="5 6" key="1">
    <citation type="submission" date="2024-02" db="EMBL/GenBank/DDBJ databases">
        <title>De novo assembly and annotation of 12 fungi associated with fruit tree decline syndrome in Ontario, Canada.</title>
        <authorList>
            <person name="Sulman M."/>
            <person name="Ellouze W."/>
            <person name="Ilyukhin E."/>
        </authorList>
    </citation>
    <scope>NUCLEOTIDE SEQUENCE [LARGE SCALE GENOMIC DNA]</scope>
    <source>
        <strain evidence="5 6">M1-105</strain>
    </source>
</reference>
<dbReference type="PANTHER" id="PTHR43618:SF18">
    <property type="entry name" value="SHORT CHAIN DEHYDROGENASE_REDUCTASE FAMILY (AFU_ORTHOLOGUE AFUA_5G12480)"/>
    <property type="match status" value="1"/>
</dbReference>
<dbReference type="InterPro" id="IPR036291">
    <property type="entry name" value="NAD(P)-bd_dom_sf"/>
</dbReference>
<evidence type="ECO:0000256" key="2">
    <source>
        <dbReference type="ARBA" id="ARBA00022857"/>
    </source>
</evidence>
<evidence type="ECO:0008006" key="7">
    <source>
        <dbReference type="Google" id="ProtNLM"/>
    </source>
</evidence>
<dbReference type="InterPro" id="IPR052178">
    <property type="entry name" value="Sec_Metab_Biosynth_SDR"/>
</dbReference>
<dbReference type="Pfam" id="PF00106">
    <property type="entry name" value="adh_short"/>
    <property type="match status" value="1"/>
</dbReference>
<keyword evidence="2" id="KW-0521">NADP</keyword>
<keyword evidence="3" id="KW-0560">Oxidoreductase</keyword>
<comment type="similarity">
    <text evidence="1 4">Belongs to the short-chain dehydrogenases/reductases (SDR) family.</text>
</comment>
<dbReference type="PROSITE" id="PS00061">
    <property type="entry name" value="ADH_SHORT"/>
    <property type="match status" value="1"/>
</dbReference>
<proteinExistence type="inferred from homology"/>
<dbReference type="Gene3D" id="3.40.50.720">
    <property type="entry name" value="NAD(P)-binding Rossmann-like Domain"/>
    <property type="match status" value="1"/>
</dbReference>
<protein>
    <recommendedName>
        <fullName evidence="7">Short chain dehydrogenase</fullName>
    </recommendedName>
</protein>
<dbReference type="Proteomes" id="UP001521116">
    <property type="component" value="Unassembled WGS sequence"/>
</dbReference>
<comment type="caution">
    <text evidence="5">The sequence shown here is derived from an EMBL/GenBank/DDBJ whole genome shotgun (WGS) entry which is preliminary data.</text>
</comment>
<dbReference type="InterPro" id="IPR020904">
    <property type="entry name" value="Sc_DH/Rdtase_CS"/>
</dbReference>
<evidence type="ECO:0000313" key="5">
    <source>
        <dbReference type="EMBL" id="KAL1621117.1"/>
    </source>
</evidence>
<dbReference type="PRINTS" id="PR00080">
    <property type="entry name" value="SDRFAMILY"/>
</dbReference>
<organism evidence="5 6">
    <name type="scientific">Neofusicoccum ribis</name>
    <dbReference type="NCBI Taxonomy" id="45134"/>
    <lineage>
        <taxon>Eukaryota</taxon>
        <taxon>Fungi</taxon>
        <taxon>Dikarya</taxon>
        <taxon>Ascomycota</taxon>
        <taxon>Pezizomycotina</taxon>
        <taxon>Dothideomycetes</taxon>
        <taxon>Dothideomycetes incertae sedis</taxon>
        <taxon>Botryosphaeriales</taxon>
        <taxon>Botryosphaeriaceae</taxon>
        <taxon>Neofusicoccum</taxon>
    </lineage>
</organism>
<dbReference type="InterPro" id="IPR002347">
    <property type="entry name" value="SDR_fam"/>
</dbReference>
<evidence type="ECO:0000256" key="1">
    <source>
        <dbReference type="ARBA" id="ARBA00006484"/>
    </source>
</evidence>
<keyword evidence="6" id="KW-1185">Reference proteome</keyword>
<dbReference type="PRINTS" id="PR00081">
    <property type="entry name" value="GDHRDH"/>
</dbReference>
<dbReference type="SUPFAM" id="SSF51735">
    <property type="entry name" value="NAD(P)-binding Rossmann-fold domains"/>
    <property type="match status" value="1"/>
</dbReference>